<dbReference type="InterPro" id="IPR008258">
    <property type="entry name" value="Transglycosylase_SLT_dom_1"/>
</dbReference>
<dbReference type="EMBL" id="CP080095">
    <property type="protein sequence ID" value="QYD69732.1"/>
    <property type="molecule type" value="Genomic_DNA"/>
</dbReference>
<keyword evidence="4" id="KW-1185">Reference proteome</keyword>
<dbReference type="PANTHER" id="PTHR37423">
    <property type="entry name" value="SOLUBLE LYTIC MUREIN TRANSGLYCOSYLASE-RELATED"/>
    <property type="match status" value="1"/>
</dbReference>
<dbReference type="Proteomes" id="UP000826462">
    <property type="component" value="Chromosome 1"/>
</dbReference>
<dbReference type="SUPFAM" id="SSF53955">
    <property type="entry name" value="Lysozyme-like"/>
    <property type="match status" value="1"/>
</dbReference>
<proteinExistence type="inferred from homology"/>
<evidence type="ECO:0000256" key="1">
    <source>
        <dbReference type="ARBA" id="ARBA00007734"/>
    </source>
</evidence>
<dbReference type="InterPro" id="IPR000189">
    <property type="entry name" value="Transglyc_AS"/>
</dbReference>
<dbReference type="PANTHER" id="PTHR37423:SF2">
    <property type="entry name" value="MEMBRANE-BOUND LYTIC MUREIN TRANSGLYCOSYLASE C"/>
    <property type="match status" value="1"/>
</dbReference>
<protein>
    <submittedName>
        <fullName evidence="3">Lytic transglycosylase domain-containing protein</fullName>
    </submittedName>
</protein>
<dbReference type="CDD" id="cd00254">
    <property type="entry name" value="LT-like"/>
    <property type="match status" value="1"/>
</dbReference>
<dbReference type="InterPro" id="IPR023346">
    <property type="entry name" value="Lysozyme-like_dom_sf"/>
</dbReference>
<evidence type="ECO:0000259" key="2">
    <source>
        <dbReference type="Pfam" id="PF01464"/>
    </source>
</evidence>
<evidence type="ECO:0000313" key="4">
    <source>
        <dbReference type="Proteomes" id="UP000826462"/>
    </source>
</evidence>
<feature type="domain" description="Transglycosylase SLT" evidence="2">
    <location>
        <begin position="99"/>
        <end position="196"/>
    </location>
</feature>
<comment type="similarity">
    <text evidence="1">Belongs to the transglycosylase Slt family.</text>
</comment>
<accession>A0ABX8UQU6</accession>
<organism evidence="3 4">
    <name type="scientific">Paraburkholderia edwinii</name>
    <dbReference type="NCBI Taxonomy" id="2861782"/>
    <lineage>
        <taxon>Bacteria</taxon>
        <taxon>Pseudomonadati</taxon>
        <taxon>Pseudomonadota</taxon>
        <taxon>Betaproteobacteria</taxon>
        <taxon>Burkholderiales</taxon>
        <taxon>Burkholderiaceae</taxon>
        <taxon>Paraburkholderia</taxon>
    </lineage>
</organism>
<dbReference type="Pfam" id="PF01464">
    <property type="entry name" value="SLT"/>
    <property type="match status" value="1"/>
</dbReference>
<dbReference type="Gene3D" id="1.10.530.10">
    <property type="match status" value="1"/>
</dbReference>
<evidence type="ECO:0000313" key="3">
    <source>
        <dbReference type="EMBL" id="QYD69732.1"/>
    </source>
</evidence>
<sequence length="221" mass="24457">MPHPARRVIPLYSAPMHFDAAQTSSARTTKPLAVEPRATMYSYVDNGIRYYSSSKPVALPSNVPVVQLHFSTTCFLCAPTQNVDITTLVLNTRAYQQEIEAAALDFGVDRAIVRAVIHAESAFEPHAISAAGAQGLMQLMPATAVRFGVRDTFDAAQNIRGGVQYLAWLLRRFNGNLDEALAGYNAGENAVGRYNDVPPFPETQYYVSRVKRLADRYRNMQ</sequence>
<gene>
    <name evidence="3" type="ORF">KZJ38_05070</name>
</gene>
<name>A0ABX8UQU6_9BURK</name>
<reference evidence="3 4" key="1">
    <citation type="submission" date="2021-07" db="EMBL/GenBank/DDBJ databases">
        <title>Paraburkholderia edwinii protects Aspergillus sp. from phenazines by acting as a toxin sponge.</title>
        <authorList>
            <person name="Dahlstrom K.M."/>
            <person name="Newman D.K."/>
        </authorList>
    </citation>
    <scope>NUCLEOTIDE SEQUENCE [LARGE SCALE GENOMIC DNA]</scope>
    <source>
        <strain evidence="3 4">Pe01</strain>
    </source>
</reference>
<dbReference type="PROSITE" id="PS00922">
    <property type="entry name" value="TRANSGLYCOSYLASE"/>
    <property type="match status" value="1"/>
</dbReference>